<keyword evidence="1" id="KW-0238">DNA-binding</keyword>
<dbReference type="InterPro" id="IPR006600">
    <property type="entry name" value="HTH_CenpB_DNA-bd_dom"/>
</dbReference>
<dbReference type="SUPFAM" id="SSF46689">
    <property type="entry name" value="Homeodomain-like"/>
    <property type="match status" value="1"/>
</dbReference>
<proteinExistence type="predicted"/>
<evidence type="ECO:0000256" key="1">
    <source>
        <dbReference type="ARBA" id="ARBA00023125"/>
    </source>
</evidence>
<dbReference type="EMBL" id="JAIWYP010000001">
    <property type="protein sequence ID" value="KAH3884475.1"/>
    <property type="molecule type" value="Genomic_DNA"/>
</dbReference>
<dbReference type="AlphaFoldDB" id="A0A9D4RZ62"/>
<accession>A0A9D4RZ62</accession>
<feature type="domain" description="HTH CENPB-type" evidence="2">
    <location>
        <begin position="1"/>
        <end position="46"/>
    </location>
</feature>
<protein>
    <recommendedName>
        <fullName evidence="2">HTH CENPB-type domain-containing protein</fullName>
    </recommendedName>
</protein>
<comment type="caution">
    <text evidence="3">The sequence shown here is derived from an EMBL/GenBank/DDBJ whole genome shotgun (WGS) entry which is preliminary data.</text>
</comment>
<evidence type="ECO:0000259" key="2">
    <source>
        <dbReference type="PROSITE" id="PS51253"/>
    </source>
</evidence>
<reference evidence="3" key="2">
    <citation type="submission" date="2020-11" db="EMBL/GenBank/DDBJ databases">
        <authorList>
            <person name="McCartney M.A."/>
            <person name="Auch B."/>
            <person name="Kono T."/>
            <person name="Mallez S."/>
            <person name="Becker A."/>
            <person name="Gohl D.M."/>
            <person name="Silverstein K.A.T."/>
            <person name="Koren S."/>
            <person name="Bechman K.B."/>
            <person name="Herman A."/>
            <person name="Abrahante J.E."/>
            <person name="Garbe J."/>
        </authorList>
    </citation>
    <scope>NUCLEOTIDE SEQUENCE</scope>
    <source>
        <strain evidence="3">Duluth1</strain>
        <tissue evidence="3">Whole animal</tissue>
    </source>
</reference>
<dbReference type="Proteomes" id="UP000828390">
    <property type="component" value="Unassembled WGS sequence"/>
</dbReference>
<dbReference type="Gene3D" id="1.10.10.60">
    <property type="entry name" value="Homeodomain-like"/>
    <property type="match status" value="1"/>
</dbReference>
<evidence type="ECO:0000313" key="4">
    <source>
        <dbReference type="Proteomes" id="UP000828390"/>
    </source>
</evidence>
<reference evidence="3" key="1">
    <citation type="journal article" date="2019" name="bioRxiv">
        <title>The Genome of the Zebra Mussel, Dreissena polymorpha: A Resource for Invasive Species Research.</title>
        <authorList>
            <person name="McCartney M.A."/>
            <person name="Auch B."/>
            <person name="Kono T."/>
            <person name="Mallez S."/>
            <person name="Zhang Y."/>
            <person name="Obille A."/>
            <person name="Becker A."/>
            <person name="Abrahante J.E."/>
            <person name="Garbe J."/>
            <person name="Badalamenti J.P."/>
            <person name="Herman A."/>
            <person name="Mangelson H."/>
            <person name="Liachko I."/>
            <person name="Sullivan S."/>
            <person name="Sone E.D."/>
            <person name="Koren S."/>
            <person name="Silverstein K.A.T."/>
            <person name="Beckman K.B."/>
            <person name="Gohl D.M."/>
        </authorList>
    </citation>
    <scope>NUCLEOTIDE SEQUENCE</scope>
    <source>
        <strain evidence="3">Duluth1</strain>
        <tissue evidence="3">Whole animal</tissue>
    </source>
</reference>
<dbReference type="InterPro" id="IPR009057">
    <property type="entry name" value="Homeodomain-like_sf"/>
</dbReference>
<sequence length="96" mass="11005">MPISGPNIQHQALKFHNMLHPEDESFVGSAGWLRSFKSRHSIVRGLQIGLRYAEKSAKSTPAEVMHLRNILYRAKSEARSSLKQTELTDYFFCNKN</sequence>
<keyword evidence="4" id="KW-1185">Reference proteome</keyword>
<organism evidence="3 4">
    <name type="scientific">Dreissena polymorpha</name>
    <name type="common">Zebra mussel</name>
    <name type="synonym">Mytilus polymorpha</name>
    <dbReference type="NCBI Taxonomy" id="45954"/>
    <lineage>
        <taxon>Eukaryota</taxon>
        <taxon>Metazoa</taxon>
        <taxon>Spiralia</taxon>
        <taxon>Lophotrochozoa</taxon>
        <taxon>Mollusca</taxon>
        <taxon>Bivalvia</taxon>
        <taxon>Autobranchia</taxon>
        <taxon>Heteroconchia</taxon>
        <taxon>Euheterodonta</taxon>
        <taxon>Imparidentia</taxon>
        <taxon>Neoheterodontei</taxon>
        <taxon>Myida</taxon>
        <taxon>Dreissenoidea</taxon>
        <taxon>Dreissenidae</taxon>
        <taxon>Dreissena</taxon>
    </lineage>
</organism>
<name>A0A9D4RZ62_DREPO</name>
<dbReference type="Pfam" id="PF03221">
    <property type="entry name" value="HTH_Tnp_Tc5"/>
    <property type="match status" value="1"/>
</dbReference>
<dbReference type="PROSITE" id="PS51253">
    <property type="entry name" value="HTH_CENPB"/>
    <property type="match status" value="1"/>
</dbReference>
<evidence type="ECO:0000313" key="3">
    <source>
        <dbReference type="EMBL" id="KAH3884475.1"/>
    </source>
</evidence>
<dbReference type="GO" id="GO:0003677">
    <property type="term" value="F:DNA binding"/>
    <property type="evidence" value="ECO:0007669"/>
    <property type="project" value="UniProtKB-KW"/>
</dbReference>
<gene>
    <name evidence="3" type="ORF">DPMN_008455</name>
</gene>